<organism evidence="1 2">
    <name type="scientific">Bacillus salacetis</name>
    <dbReference type="NCBI Taxonomy" id="2315464"/>
    <lineage>
        <taxon>Bacteria</taxon>
        <taxon>Bacillati</taxon>
        <taxon>Bacillota</taxon>
        <taxon>Bacilli</taxon>
        <taxon>Bacillales</taxon>
        <taxon>Bacillaceae</taxon>
        <taxon>Bacillus</taxon>
    </lineage>
</organism>
<proteinExistence type="predicted"/>
<dbReference type="Proteomes" id="UP000265801">
    <property type="component" value="Unassembled WGS sequence"/>
</dbReference>
<comment type="caution">
    <text evidence="1">The sequence shown here is derived from an EMBL/GenBank/DDBJ whole genome shotgun (WGS) entry which is preliminary data.</text>
</comment>
<dbReference type="InterPro" id="IPR012873">
    <property type="entry name" value="DUF1672"/>
</dbReference>
<evidence type="ECO:0000313" key="1">
    <source>
        <dbReference type="EMBL" id="RIW32536.1"/>
    </source>
</evidence>
<gene>
    <name evidence="1" type="ORF">D3H55_13195</name>
</gene>
<dbReference type="PROSITE" id="PS51257">
    <property type="entry name" value="PROKAR_LIPOPROTEIN"/>
    <property type="match status" value="1"/>
</dbReference>
<accession>A0A3A1QZI9</accession>
<protein>
    <submittedName>
        <fullName evidence="1">DUF1672 family protein</fullName>
    </submittedName>
</protein>
<reference evidence="1 2" key="1">
    <citation type="submission" date="2018-09" db="EMBL/GenBank/DDBJ databases">
        <title>Bacillus saliacetes sp. nov., isolated from Thai shrimp paste (Ka-pi).</title>
        <authorList>
            <person name="Daroonpunt R."/>
            <person name="Tanasupawat S."/>
            <person name="Yiamsombut S."/>
        </authorList>
    </citation>
    <scope>NUCLEOTIDE SEQUENCE [LARGE SCALE GENOMIC DNA]</scope>
    <source>
        <strain evidence="1 2">SKP7-4</strain>
    </source>
</reference>
<dbReference type="EMBL" id="QXIR01000017">
    <property type="protein sequence ID" value="RIW32536.1"/>
    <property type="molecule type" value="Genomic_DNA"/>
</dbReference>
<evidence type="ECO:0000313" key="2">
    <source>
        <dbReference type="Proteomes" id="UP000265801"/>
    </source>
</evidence>
<dbReference type="AlphaFoldDB" id="A0A3A1QZI9"/>
<name>A0A3A1QZI9_9BACI</name>
<sequence>MGKEDQSFMNRKNKVIIYGIGLSLLLGGCMDSANGNGVEEKNTQVEGKDSGDGLVSVQEYDGEGFSLENGQQNDKIAEANRDEVEQAVKDFFLKQHKTDVEVHNVVGNVDGASVFVESIGKTHFHTYAVVPIDVSEEKMLTDQVFSPEGEVENAIASGVYGLLYEDEFTKLNQVIEGMAEELAFTGETKEAINNTAAFGYGTPYYYVSFGDIERSNLIMDTYIKNPKTSKEEWKETLNISEVDPEAIYITIQLYKNRPGEKPATEELERVVQTIKDTEGIPAGAYNILLHDNTIDKESGVGSKETSIERSLPDYIIKK</sequence>
<keyword evidence="2" id="KW-1185">Reference proteome</keyword>
<dbReference type="OrthoDB" id="2360336at2"/>
<dbReference type="Pfam" id="PF07901">
    <property type="entry name" value="DUF1672"/>
    <property type="match status" value="1"/>
</dbReference>